<keyword evidence="3" id="KW-1185">Reference proteome</keyword>
<dbReference type="CDD" id="cd00093">
    <property type="entry name" value="HTH_XRE"/>
    <property type="match status" value="1"/>
</dbReference>
<protein>
    <submittedName>
        <fullName evidence="2">Helix-turn-helix domain-containing protein</fullName>
    </submittedName>
</protein>
<dbReference type="InterPro" id="IPR010982">
    <property type="entry name" value="Lambda_DNA-bd_dom_sf"/>
</dbReference>
<dbReference type="Pfam" id="PF13560">
    <property type="entry name" value="HTH_31"/>
    <property type="match status" value="1"/>
</dbReference>
<dbReference type="SUPFAM" id="SSF47413">
    <property type="entry name" value="lambda repressor-like DNA-binding domains"/>
    <property type="match status" value="1"/>
</dbReference>
<dbReference type="InterPro" id="IPR001387">
    <property type="entry name" value="Cro/C1-type_HTH"/>
</dbReference>
<proteinExistence type="predicted"/>
<dbReference type="Gene3D" id="1.10.260.40">
    <property type="entry name" value="lambda repressor-like DNA-binding domains"/>
    <property type="match status" value="1"/>
</dbReference>
<feature type="domain" description="HTH cro/C1-type" evidence="1">
    <location>
        <begin position="7"/>
        <end position="61"/>
    </location>
</feature>
<evidence type="ECO:0000259" key="1">
    <source>
        <dbReference type="PROSITE" id="PS50943"/>
    </source>
</evidence>
<sequence length="98" mass="11495">MTFGEHIRNLREQKQLLLREVASQMNIDTALLSKIERNTRIARKEQVQALAVALNENETELLKIWMADKITEMLKDEKNSTEILKIAEEKIKNFKDLE</sequence>
<dbReference type="RefSeq" id="WP_379042411.1">
    <property type="nucleotide sequence ID" value="NZ_JBHULZ010000002.1"/>
</dbReference>
<dbReference type="Proteomes" id="UP001597357">
    <property type="component" value="Unassembled WGS sequence"/>
</dbReference>
<comment type="caution">
    <text evidence="2">The sequence shown here is derived from an EMBL/GenBank/DDBJ whole genome shotgun (WGS) entry which is preliminary data.</text>
</comment>
<evidence type="ECO:0000313" key="2">
    <source>
        <dbReference type="EMBL" id="MFD2696395.1"/>
    </source>
</evidence>
<organism evidence="2 3">
    <name type="scientific">Mesonia sediminis</name>
    <dbReference type="NCBI Taxonomy" id="1703946"/>
    <lineage>
        <taxon>Bacteria</taxon>
        <taxon>Pseudomonadati</taxon>
        <taxon>Bacteroidota</taxon>
        <taxon>Flavobacteriia</taxon>
        <taxon>Flavobacteriales</taxon>
        <taxon>Flavobacteriaceae</taxon>
        <taxon>Mesonia</taxon>
    </lineage>
</organism>
<gene>
    <name evidence="2" type="ORF">ACFSQ0_00145</name>
</gene>
<evidence type="ECO:0000313" key="3">
    <source>
        <dbReference type="Proteomes" id="UP001597357"/>
    </source>
</evidence>
<reference evidence="3" key="1">
    <citation type="journal article" date="2019" name="Int. J. Syst. Evol. Microbiol.">
        <title>The Global Catalogue of Microorganisms (GCM) 10K type strain sequencing project: providing services to taxonomists for standard genome sequencing and annotation.</title>
        <authorList>
            <consortium name="The Broad Institute Genomics Platform"/>
            <consortium name="The Broad Institute Genome Sequencing Center for Infectious Disease"/>
            <person name="Wu L."/>
            <person name="Ma J."/>
        </authorList>
    </citation>
    <scope>NUCLEOTIDE SEQUENCE [LARGE SCALE GENOMIC DNA]</scope>
    <source>
        <strain evidence="3">KCTC 42255</strain>
    </source>
</reference>
<dbReference type="SMART" id="SM00530">
    <property type="entry name" value="HTH_XRE"/>
    <property type="match status" value="1"/>
</dbReference>
<accession>A0ABW5SCX2</accession>
<dbReference type="EMBL" id="JBHULZ010000002">
    <property type="protein sequence ID" value="MFD2696395.1"/>
    <property type="molecule type" value="Genomic_DNA"/>
</dbReference>
<name>A0ABW5SCX2_9FLAO</name>
<dbReference type="PROSITE" id="PS50943">
    <property type="entry name" value="HTH_CROC1"/>
    <property type="match status" value="1"/>
</dbReference>